<proteinExistence type="predicted"/>
<dbReference type="InterPro" id="IPR029071">
    <property type="entry name" value="Ubiquitin-like_domsf"/>
</dbReference>
<dbReference type="SUPFAM" id="SSF54236">
    <property type="entry name" value="Ubiquitin-like"/>
    <property type="match status" value="1"/>
</dbReference>
<dbReference type="AlphaFoldDB" id="A0AA36ELR4"/>
<evidence type="ECO:0000313" key="4">
    <source>
        <dbReference type="Proteomes" id="UP001177003"/>
    </source>
</evidence>
<evidence type="ECO:0000313" key="3">
    <source>
        <dbReference type="EMBL" id="CAI9301856.1"/>
    </source>
</evidence>
<organism evidence="3 4">
    <name type="scientific">Lactuca saligna</name>
    <name type="common">Willowleaf lettuce</name>
    <dbReference type="NCBI Taxonomy" id="75948"/>
    <lineage>
        <taxon>Eukaryota</taxon>
        <taxon>Viridiplantae</taxon>
        <taxon>Streptophyta</taxon>
        <taxon>Embryophyta</taxon>
        <taxon>Tracheophyta</taxon>
        <taxon>Spermatophyta</taxon>
        <taxon>Magnoliopsida</taxon>
        <taxon>eudicotyledons</taxon>
        <taxon>Gunneridae</taxon>
        <taxon>Pentapetalae</taxon>
        <taxon>asterids</taxon>
        <taxon>campanulids</taxon>
        <taxon>Asterales</taxon>
        <taxon>Asteraceae</taxon>
        <taxon>Cichorioideae</taxon>
        <taxon>Cichorieae</taxon>
        <taxon>Lactucinae</taxon>
        <taxon>Lactuca</taxon>
    </lineage>
</organism>
<feature type="signal peptide" evidence="1">
    <location>
        <begin position="1"/>
        <end position="23"/>
    </location>
</feature>
<protein>
    <recommendedName>
        <fullName evidence="2">Ubiquitin-like domain-containing protein</fullName>
    </recommendedName>
</protein>
<evidence type="ECO:0000259" key="2">
    <source>
        <dbReference type="PROSITE" id="PS50053"/>
    </source>
</evidence>
<name>A0AA36ELR4_LACSI</name>
<keyword evidence="4" id="KW-1185">Reference proteome</keyword>
<dbReference type="EMBL" id="OX465085">
    <property type="protein sequence ID" value="CAI9301856.1"/>
    <property type="molecule type" value="Genomic_DNA"/>
</dbReference>
<dbReference type="InterPro" id="IPR000626">
    <property type="entry name" value="Ubiquitin-like_dom"/>
</dbReference>
<dbReference type="Proteomes" id="UP001177003">
    <property type="component" value="Chromosome 9"/>
</dbReference>
<dbReference type="Gene3D" id="3.10.20.90">
    <property type="entry name" value="Phosphatidylinositol 3-kinase Catalytic Subunit, Chain A, domain 1"/>
    <property type="match status" value="1"/>
</dbReference>
<sequence>MFHRPSWSRLMIWWMILLPISRSIFELGLERAVLEEIIKKKEKRWADRLREMTESIKGGLEFDSQVPLQQQQLLYNGKEMGNSETLSCLGVTNGDLMMMVFSPASSSARPASPEPASGSLLAKRMLVSLSHDQTNGVKDEKEERGK</sequence>
<dbReference type="Pfam" id="PF00240">
    <property type="entry name" value="ubiquitin"/>
    <property type="match status" value="1"/>
</dbReference>
<feature type="domain" description="Ubiquitin-like" evidence="2">
    <location>
        <begin position="48"/>
        <end position="106"/>
    </location>
</feature>
<feature type="chain" id="PRO_5041245015" description="Ubiquitin-like domain-containing protein" evidence="1">
    <location>
        <begin position="24"/>
        <end position="146"/>
    </location>
</feature>
<evidence type="ECO:0000256" key="1">
    <source>
        <dbReference type="SAM" id="SignalP"/>
    </source>
</evidence>
<reference evidence="3" key="1">
    <citation type="submission" date="2023-04" db="EMBL/GenBank/DDBJ databases">
        <authorList>
            <person name="Vijverberg K."/>
            <person name="Xiong W."/>
            <person name="Schranz E."/>
        </authorList>
    </citation>
    <scope>NUCLEOTIDE SEQUENCE</scope>
</reference>
<accession>A0AA36ELR4</accession>
<keyword evidence="1" id="KW-0732">Signal</keyword>
<dbReference type="PROSITE" id="PS50053">
    <property type="entry name" value="UBIQUITIN_2"/>
    <property type="match status" value="1"/>
</dbReference>
<gene>
    <name evidence="3" type="ORF">LSALG_LOCUS40378</name>
</gene>